<keyword evidence="3" id="KW-0614">Plasmid</keyword>
<dbReference type="Proteomes" id="UP000557483">
    <property type="component" value="Unassembled WGS sequence"/>
</dbReference>
<keyword evidence="2" id="KW-0732">Signal</keyword>
<dbReference type="InterPro" id="IPR014121">
    <property type="entry name" value="TraN_Ftype"/>
</dbReference>
<name>A0A7H9GIS5_9ENTR</name>
<sequence length="626" mass="67969">MKELPLILTLHASVLSAFIWLASPACADSGTDYKAGSDFAKQVQGSGMDSLKNFSGEQNLPGYTDSPEQTKYYGGVTASGDSALKGDSAAEFSQGETGKTITESFTNRPPDLVSPEAPFIQSAKDIESRADTIVGDTGQACTAQVVNRSEFTNHTCERDLQVEQYCMRTATITGHYNDTTTTEVYSVALKDAWQEGDQVKVRFTFGVTGTLIHAEAQYFITSLPNYAPPGQARTLYALGGSVRVEGGQEWKTLSGGGYQVVEGRDEIMTIKLHDSYSVSYFAGILARNLRSGYITLNIRATMQVASKEWEPDVTWVENCAFNKDEGNKTSSECTEPGGTKDVWQDGKAYPVYQACWAYRDTYITQPADFGACQSLMDNKACTLSSRQCAFYSEDGSGTCLHEYATFSCETRTSGKQMICGGDVFCLDGECDKAASGKNNDFGQAVSELAALAAAGKDVAEMDGVNVRAFTGNAKYCKKFAAGFSNCCKDSGWGQDVGLARCSGEDKALAKAKANKLTISIGEFCSKKVLGVCLEKKRSYCQFDSKLAQIVQQQGRNGQLRIGFGGAKSPVCRGISVDELQRINFDQLDFTNFMEDLMKNQSIPENAALTEKTKERIKELLTQSSAK</sequence>
<evidence type="ECO:0000313" key="3">
    <source>
        <dbReference type="EMBL" id="MBA8127985.1"/>
    </source>
</evidence>
<feature type="chain" id="PRO_5043994650" evidence="2">
    <location>
        <begin position="28"/>
        <end position="626"/>
    </location>
</feature>
<dbReference type="AlphaFoldDB" id="A0A7H9GIS5"/>
<evidence type="ECO:0000256" key="1">
    <source>
        <dbReference type="SAM" id="MobiDB-lite"/>
    </source>
</evidence>
<dbReference type="Pfam" id="PF06986">
    <property type="entry name" value="F_T4SS_TraN"/>
    <property type="match status" value="1"/>
</dbReference>
<dbReference type="RefSeq" id="WP_136404569.1">
    <property type="nucleotide sequence ID" value="NZ_CP055312.1"/>
</dbReference>
<dbReference type="EMBL" id="JABXRN010000004">
    <property type="protein sequence ID" value="MBA8127985.1"/>
    <property type="molecule type" value="Genomic_DNA"/>
</dbReference>
<reference evidence="3 4" key="1">
    <citation type="submission" date="2020-06" db="EMBL/GenBank/DDBJ databases">
        <title>REHAB project genomes.</title>
        <authorList>
            <person name="Shaw L.P."/>
        </authorList>
    </citation>
    <scope>NUCLEOTIDE SEQUENCE [LARGE SCALE GENOMIC DNA]</scope>
    <source>
        <strain evidence="3 4">RHBSTW-00092</strain>
        <plasmid evidence="3">pRHBSTW-00092_4</plasmid>
    </source>
</reference>
<feature type="region of interest" description="Disordered" evidence="1">
    <location>
        <begin position="89"/>
        <end position="110"/>
    </location>
</feature>
<feature type="signal peptide" evidence="2">
    <location>
        <begin position="1"/>
        <end position="27"/>
    </location>
</feature>
<geneLocation type="plasmid" evidence="3">
    <name>pRHBSTW-00092_4</name>
</geneLocation>
<proteinExistence type="predicted"/>
<gene>
    <name evidence="3" type="primary">traN</name>
    <name evidence="3" type="ORF">HV064_29440</name>
</gene>
<comment type="caution">
    <text evidence="3">The sequence shown here is derived from an EMBL/GenBank/DDBJ whole genome shotgun (WGS) entry which is preliminary data.</text>
</comment>
<protein>
    <submittedName>
        <fullName evidence="3">Type-F conjugative transfer system mating-pair stabilization protein TraN</fullName>
    </submittedName>
</protein>
<evidence type="ECO:0000256" key="2">
    <source>
        <dbReference type="SAM" id="SignalP"/>
    </source>
</evidence>
<evidence type="ECO:0000313" key="4">
    <source>
        <dbReference type="Proteomes" id="UP000557483"/>
    </source>
</evidence>
<accession>A0A7H9GIS5</accession>
<organism evidence="3 4">
    <name type="scientific">Klebsiella grimontii</name>
    <dbReference type="NCBI Taxonomy" id="2058152"/>
    <lineage>
        <taxon>Bacteria</taxon>
        <taxon>Pseudomonadati</taxon>
        <taxon>Pseudomonadota</taxon>
        <taxon>Gammaproteobacteria</taxon>
        <taxon>Enterobacterales</taxon>
        <taxon>Enterobacteriaceae</taxon>
        <taxon>Klebsiella/Raoultella group</taxon>
        <taxon>Klebsiella</taxon>
    </lineage>
</organism>
<dbReference type="NCBIfam" id="TIGR02750">
    <property type="entry name" value="TraN_Ftype"/>
    <property type="match status" value="1"/>
</dbReference>
<feature type="compositionally biased region" description="Polar residues" evidence="1">
    <location>
        <begin position="94"/>
        <end position="107"/>
    </location>
</feature>